<dbReference type="InterPro" id="IPR025877">
    <property type="entry name" value="MobA-like_NTP_Trfase"/>
</dbReference>
<feature type="domain" description="MobA-like NTP transferase" evidence="9">
    <location>
        <begin position="5"/>
        <end position="153"/>
    </location>
</feature>
<dbReference type="EC" id="2.7.7.77" evidence="8"/>
<dbReference type="Gene3D" id="3.90.550.10">
    <property type="entry name" value="Spore Coat Polysaccharide Biosynthesis Protein SpsA, Chain A"/>
    <property type="match status" value="1"/>
</dbReference>
<evidence type="ECO:0000256" key="2">
    <source>
        <dbReference type="ARBA" id="ARBA00022679"/>
    </source>
</evidence>
<comment type="domain">
    <text evidence="8">The N-terminal domain determines nucleotide recognition and specific binding, while the C-terminal domain determines the specific binding to the target protein.</text>
</comment>
<evidence type="ECO:0000256" key="7">
    <source>
        <dbReference type="ARBA" id="ARBA00023150"/>
    </source>
</evidence>
<dbReference type="PANTHER" id="PTHR19136:SF81">
    <property type="entry name" value="MOLYBDENUM COFACTOR GUANYLYLTRANSFERASE"/>
    <property type="match status" value="1"/>
</dbReference>
<keyword evidence="1 8" id="KW-0963">Cytoplasm</keyword>
<feature type="binding site" evidence="8">
    <location>
        <position position="20"/>
    </location>
    <ligand>
        <name>GTP</name>
        <dbReference type="ChEBI" id="CHEBI:37565"/>
    </ligand>
</feature>
<comment type="caution">
    <text evidence="8">Lacks conserved residue(s) required for the propagation of feature annotation.</text>
</comment>
<dbReference type="PANTHER" id="PTHR19136">
    <property type="entry name" value="MOLYBDENUM COFACTOR GUANYLYLTRANSFERASE"/>
    <property type="match status" value="1"/>
</dbReference>
<gene>
    <name evidence="8" type="primary">mobA</name>
    <name evidence="10" type="ORF">ACFQ38_07350</name>
</gene>
<dbReference type="Pfam" id="PF12804">
    <property type="entry name" value="NTP_transf_3"/>
    <property type="match status" value="1"/>
</dbReference>
<comment type="cofactor">
    <cofactor evidence="8">
        <name>Mg(2+)</name>
        <dbReference type="ChEBI" id="CHEBI:18420"/>
    </cofactor>
</comment>
<comment type="subcellular location">
    <subcellularLocation>
        <location evidence="8">Cytoplasm</location>
    </subcellularLocation>
</comment>
<evidence type="ECO:0000256" key="8">
    <source>
        <dbReference type="HAMAP-Rule" id="MF_00316"/>
    </source>
</evidence>
<reference evidence="11" key="1">
    <citation type="journal article" date="2019" name="Int. J. Syst. Evol. Microbiol.">
        <title>The Global Catalogue of Microorganisms (GCM) 10K type strain sequencing project: providing services to taxonomists for standard genome sequencing and annotation.</title>
        <authorList>
            <consortium name="The Broad Institute Genomics Platform"/>
            <consortium name="The Broad Institute Genome Sequencing Center for Infectious Disease"/>
            <person name="Wu L."/>
            <person name="Ma J."/>
        </authorList>
    </citation>
    <scope>NUCLEOTIDE SEQUENCE [LARGE SCALE GENOMIC DNA]</scope>
    <source>
        <strain evidence="11">CCUG 53915</strain>
    </source>
</reference>
<protein>
    <recommendedName>
        <fullName evidence="8">Probable molybdenum cofactor guanylyltransferase</fullName>
        <shortName evidence="8">MoCo guanylyltransferase</shortName>
        <ecNumber evidence="8">2.7.7.77</ecNumber>
    </recommendedName>
    <alternativeName>
        <fullName evidence="8">GTP:molybdopterin guanylyltransferase</fullName>
    </alternativeName>
    <alternativeName>
        <fullName evidence="8">Mo-MPT guanylyltransferase</fullName>
    </alternativeName>
    <alternativeName>
        <fullName evidence="8">Molybdopterin guanylyltransferase</fullName>
    </alternativeName>
    <alternativeName>
        <fullName evidence="8">Molybdopterin-guanine dinucleotide synthase</fullName>
        <shortName evidence="8">MGD synthase</shortName>
    </alternativeName>
</protein>
<name>A0ABW3TW76_9BACL</name>
<dbReference type="CDD" id="cd02503">
    <property type="entry name" value="MobA"/>
    <property type="match status" value="1"/>
</dbReference>
<comment type="catalytic activity">
    <reaction evidence="8">
        <text>Mo-molybdopterin + GTP + H(+) = Mo-molybdopterin guanine dinucleotide + diphosphate</text>
        <dbReference type="Rhea" id="RHEA:34243"/>
        <dbReference type="ChEBI" id="CHEBI:15378"/>
        <dbReference type="ChEBI" id="CHEBI:33019"/>
        <dbReference type="ChEBI" id="CHEBI:37565"/>
        <dbReference type="ChEBI" id="CHEBI:71302"/>
        <dbReference type="ChEBI" id="CHEBI:71310"/>
        <dbReference type="EC" id="2.7.7.77"/>
    </reaction>
</comment>
<keyword evidence="3 8" id="KW-0479">Metal-binding</keyword>
<keyword evidence="7 8" id="KW-0501">Molybdenum cofactor biosynthesis</keyword>
<feature type="binding site" evidence="8">
    <location>
        <position position="97"/>
    </location>
    <ligand>
        <name>Mg(2+)</name>
        <dbReference type="ChEBI" id="CHEBI:18420"/>
    </ligand>
</feature>
<feature type="binding site" evidence="8">
    <location>
        <position position="66"/>
    </location>
    <ligand>
        <name>GTP</name>
        <dbReference type="ChEBI" id="CHEBI:37565"/>
    </ligand>
</feature>
<dbReference type="Proteomes" id="UP001597231">
    <property type="component" value="Unassembled WGS sequence"/>
</dbReference>
<evidence type="ECO:0000256" key="3">
    <source>
        <dbReference type="ARBA" id="ARBA00022723"/>
    </source>
</evidence>
<keyword evidence="6 8" id="KW-0342">GTP-binding</keyword>
<proteinExistence type="inferred from homology"/>
<evidence type="ECO:0000256" key="1">
    <source>
        <dbReference type="ARBA" id="ARBA00022490"/>
    </source>
</evidence>
<evidence type="ECO:0000313" key="11">
    <source>
        <dbReference type="Proteomes" id="UP001597231"/>
    </source>
</evidence>
<evidence type="ECO:0000256" key="4">
    <source>
        <dbReference type="ARBA" id="ARBA00022741"/>
    </source>
</evidence>
<comment type="caution">
    <text evidence="10">The sequence shown here is derived from an EMBL/GenBank/DDBJ whole genome shotgun (WGS) entry which is preliminary data.</text>
</comment>
<keyword evidence="10" id="KW-0548">Nucleotidyltransferase</keyword>
<keyword evidence="11" id="KW-1185">Reference proteome</keyword>
<dbReference type="InterPro" id="IPR013482">
    <property type="entry name" value="Molybde_CF_guanTrfase"/>
</dbReference>
<dbReference type="InterPro" id="IPR029044">
    <property type="entry name" value="Nucleotide-diphossugar_trans"/>
</dbReference>
<dbReference type="EMBL" id="JBHTLT010000035">
    <property type="protein sequence ID" value="MFD1204915.1"/>
    <property type="molecule type" value="Genomic_DNA"/>
</dbReference>
<dbReference type="HAMAP" id="MF_00316">
    <property type="entry name" value="MobA"/>
    <property type="match status" value="1"/>
</dbReference>
<feature type="binding site" evidence="8">
    <location>
        <position position="97"/>
    </location>
    <ligand>
        <name>GTP</name>
        <dbReference type="ChEBI" id="CHEBI:37565"/>
    </ligand>
</feature>
<dbReference type="SUPFAM" id="SSF53448">
    <property type="entry name" value="Nucleotide-diphospho-sugar transferases"/>
    <property type="match status" value="1"/>
</dbReference>
<comment type="function">
    <text evidence="8">Transfers a GMP moiety from GTP to Mo-molybdopterin (Mo-MPT) cofactor (Moco or molybdenum cofactor) to form Mo-molybdopterin guanine dinucleotide (Mo-MGD) cofactor.</text>
</comment>
<dbReference type="RefSeq" id="WP_381480240.1">
    <property type="nucleotide sequence ID" value="NZ_JBHTLT010000035.1"/>
</dbReference>
<dbReference type="GO" id="GO:0016779">
    <property type="term" value="F:nucleotidyltransferase activity"/>
    <property type="evidence" value="ECO:0007669"/>
    <property type="project" value="UniProtKB-KW"/>
</dbReference>
<evidence type="ECO:0000256" key="5">
    <source>
        <dbReference type="ARBA" id="ARBA00022842"/>
    </source>
</evidence>
<evidence type="ECO:0000256" key="6">
    <source>
        <dbReference type="ARBA" id="ARBA00023134"/>
    </source>
</evidence>
<keyword evidence="4 8" id="KW-0547">Nucleotide-binding</keyword>
<organism evidence="10 11">
    <name type="scientific">Sporosarcina contaminans</name>
    <dbReference type="NCBI Taxonomy" id="633403"/>
    <lineage>
        <taxon>Bacteria</taxon>
        <taxon>Bacillati</taxon>
        <taxon>Bacillota</taxon>
        <taxon>Bacilli</taxon>
        <taxon>Bacillales</taxon>
        <taxon>Caryophanaceae</taxon>
        <taxon>Sporosarcina</taxon>
    </lineage>
</organism>
<sequence>MKTAGILLAGGLSRRFGSPKAFASWQGRQFYERSIDAIGQLCEELVIVTRQELVDRFPKELHVVTDIEPFVGDGPLAGILSGMEAIEADRYIVLPCDMPFTTEEVMRELIRRHHGGVTAVEVDGKRHPLCSIWDASVKKGLRNALENGQRRVMIVQENHGVRWIDGHELTKNARISFENVNTPDILERS</sequence>
<comment type="similarity">
    <text evidence="8">Belongs to the MobA family.</text>
</comment>
<evidence type="ECO:0000313" key="10">
    <source>
        <dbReference type="EMBL" id="MFD1204915.1"/>
    </source>
</evidence>
<accession>A0ABW3TW76</accession>
<feature type="binding site" evidence="8">
    <location>
        <begin position="8"/>
        <end position="10"/>
    </location>
    <ligand>
        <name>GTP</name>
        <dbReference type="ChEBI" id="CHEBI:37565"/>
    </ligand>
</feature>
<evidence type="ECO:0000259" key="9">
    <source>
        <dbReference type="Pfam" id="PF12804"/>
    </source>
</evidence>
<keyword evidence="5 8" id="KW-0460">Magnesium</keyword>
<keyword evidence="2 8" id="KW-0808">Transferase</keyword>